<dbReference type="KEGG" id="twh:TWT_230"/>
<keyword evidence="6 8" id="KW-0472">Membrane</keyword>
<dbReference type="EMBL" id="AE014184">
    <property type="protein sequence ID" value="AAO44327.1"/>
    <property type="molecule type" value="Genomic_DNA"/>
</dbReference>
<gene>
    <name evidence="10" type="primary">ftsQ</name>
    <name evidence="10" type="ordered locus">TWT_230</name>
</gene>
<dbReference type="Proteomes" id="UP000002200">
    <property type="component" value="Chromosome"/>
</dbReference>
<evidence type="ECO:0000313" key="11">
    <source>
        <dbReference type="Proteomes" id="UP000002200"/>
    </source>
</evidence>
<evidence type="ECO:0000256" key="6">
    <source>
        <dbReference type="ARBA" id="ARBA00023136"/>
    </source>
</evidence>
<feature type="domain" description="POTRA" evidence="9">
    <location>
        <begin position="56"/>
        <end position="124"/>
    </location>
</feature>
<evidence type="ECO:0000256" key="3">
    <source>
        <dbReference type="ARBA" id="ARBA00022618"/>
    </source>
</evidence>
<dbReference type="OrthoDB" id="4793367at2"/>
<dbReference type="RefSeq" id="WP_011102445.1">
    <property type="nucleotide sequence ID" value="NC_004572.3"/>
</dbReference>
<protein>
    <submittedName>
        <fullName evidence="10">Cell division protein FtsQ</fullName>
    </submittedName>
</protein>
<keyword evidence="3 10" id="KW-0132">Cell division</keyword>
<keyword evidence="5 8" id="KW-1133">Transmembrane helix</keyword>
<dbReference type="Pfam" id="PF08478">
    <property type="entry name" value="POTRA_1"/>
    <property type="match status" value="1"/>
</dbReference>
<dbReference type="AlphaFoldDB" id="Q83N06"/>
<feature type="transmembrane region" description="Helical" evidence="8">
    <location>
        <begin position="35"/>
        <end position="52"/>
    </location>
</feature>
<dbReference type="eggNOG" id="COG1589">
    <property type="taxonomic scope" value="Bacteria"/>
</dbReference>
<accession>Q83N06</accession>
<evidence type="ECO:0000256" key="1">
    <source>
        <dbReference type="ARBA" id="ARBA00004370"/>
    </source>
</evidence>
<dbReference type="STRING" id="203267.TWT_230"/>
<dbReference type="GO" id="GO:0005886">
    <property type="term" value="C:plasma membrane"/>
    <property type="evidence" value="ECO:0007669"/>
    <property type="project" value="TreeGrafter"/>
</dbReference>
<evidence type="ECO:0000256" key="8">
    <source>
        <dbReference type="SAM" id="Phobius"/>
    </source>
</evidence>
<evidence type="ECO:0000256" key="5">
    <source>
        <dbReference type="ARBA" id="ARBA00022989"/>
    </source>
</evidence>
<dbReference type="InterPro" id="IPR013685">
    <property type="entry name" value="POTRA_FtsQ_type"/>
</dbReference>
<dbReference type="GO" id="GO:0051301">
    <property type="term" value="P:cell division"/>
    <property type="evidence" value="ECO:0007669"/>
    <property type="project" value="UniProtKB-KW"/>
</dbReference>
<comment type="subcellular location">
    <subcellularLocation>
        <location evidence="1">Membrane</location>
    </subcellularLocation>
</comment>
<dbReference type="PANTHER" id="PTHR37820">
    <property type="entry name" value="CELL DIVISION PROTEIN DIVIB"/>
    <property type="match status" value="1"/>
</dbReference>
<dbReference type="InterPro" id="IPR034746">
    <property type="entry name" value="POTRA"/>
</dbReference>
<evidence type="ECO:0000259" key="9">
    <source>
        <dbReference type="PROSITE" id="PS51779"/>
    </source>
</evidence>
<dbReference type="InterPro" id="IPR050487">
    <property type="entry name" value="FtsQ_DivIB"/>
</dbReference>
<reference evidence="10 11" key="1">
    <citation type="journal article" date="2003" name="Genome Res.">
        <title>Tropheryma whipplei twist: a human pathogenic Actinobacteria with a reduced genome.</title>
        <authorList>
            <person name="Raoult D."/>
            <person name="Ogata H."/>
            <person name="Audic S."/>
            <person name="Robert C."/>
            <person name="Suhre K."/>
            <person name="Drancourt M."/>
            <person name="Claverie J.-M."/>
        </authorList>
    </citation>
    <scope>NUCLEOTIDE SEQUENCE [LARGE SCALE GENOMIC DNA]</scope>
    <source>
        <strain evidence="10 11">Twist</strain>
    </source>
</reference>
<keyword evidence="4 8" id="KW-0812">Transmembrane</keyword>
<name>Q83N06_TROWT</name>
<evidence type="ECO:0000313" key="10">
    <source>
        <dbReference type="EMBL" id="AAO44327.1"/>
    </source>
</evidence>
<keyword evidence="11" id="KW-1185">Reference proteome</keyword>
<dbReference type="HOGENOM" id="CLU_047677_1_3_11"/>
<evidence type="ECO:0000256" key="4">
    <source>
        <dbReference type="ARBA" id="ARBA00022692"/>
    </source>
</evidence>
<evidence type="ECO:0000256" key="7">
    <source>
        <dbReference type="ARBA" id="ARBA00023306"/>
    </source>
</evidence>
<evidence type="ECO:0000256" key="2">
    <source>
        <dbReference type="ARBA" id="ARBA00022475"/>
    </source>
</evidence>
<sequence length="249" mass="27778">MTVIDNAYQNFLYCRKQRKDYERVCKIRTKIIRRFILLACAVFLLFCMLSAYSPVMSLRSIRVAGNMQVKTDDIVAALRGEFNKPLAFVDPETVRKKLAKFKLLKEVTVEAKPPGAILVRVSERVPLAFLERPDGFHVLDEDGVSLKVTQSPPLGMVRIDVKDGNQEQLVASLGWVIANIPDALKKRVDLISAETPSGINLKLDNSTKTVFWGSFQNSKLKAKVLEKLLSIPGHYSSFNVSAPEAPAVS</sequence>
<organism evidence="10 11">
    <name type="scientific">Tropheryma whipplei (strain Twist)</name>
    <name type="common">Whipple's bacillus</name>
    <dbReference type="NCBI Taxonomy" id="203267"/>
    <lineage>
        <taxon>Bacteria</taxon>
        <taxon>Bacillati</taxon>
        <taxon>Actinomycetota</taxon>
        <taxon>Actinomycetes</taxon>
        <taxon>Micrococcales</taxon>
        <taxon>Tropherymataceae</taxon>
        <taxon>Tropheryma</taxon>
    </lineage>
</organism>
<keyword evidence="7" id="KW-0131">Cell cycle</keyword>
<dbReference type="PANTHER" id="PTHR37820:SF1">
    <property type="entry name" value="CELL DIVISION PROTEIN FTSQ"/>
    <property type="match status" value="1"/>
</dbReference>
<dbReference type="Gene3D" id="3.10.20.310">
    <property type="entry name" value="membrane protein fhac"/>
    <property type="match status" value="1"/>
</dbReference>
<dbReference type="NCBIfam" id="NF004039">
    <property type="entry name" value="PRK05529.1"/>
    <property type="match status" value="1"/>
</dbReference>
<dbReference type="PROSITE" id="PS51779">
    <property type="entry name" value="POTRA"/>
    <property type="match status" value="1"/>
</dbReference>
<proteinExistence type="predicted"/>
<keyword evidence="2" id="KW-1003">Cell membrane</keyword>